<evidence type="ECO:0000256" key="5">
    <source>
        <dbReference type="ARBA" id="ARBA00022598"/>
    </source>
</evidence>
<keyword evidence="7 12" id="KW-0658">Purine biosynthesis</keyword>
<dbReference type="NCBIfam" id="TIGR00877">
    <property type="entry name" value="purD"/>
    <property type="match status" value="1"/>
</dbReference>
<dbReference type="InterPro" id="IPR020559">
    <property type="entry name" value="PRibGlycinamide_synth_CS"/>
</dbReference>
<evidence type="ECO:0000256" key="3">
    <source>
        <dbReference type="ARBA" id="ARBA00005174"/>
    </source>
</evidence>
<sequence>MNILILGGGGREHALAWAIRQNPKCDRLIVAPGNPGIGAVAECADLDIMSRAAVCEFAQENAVDLVVIGPEAPLAAGVADALRDAGLLVFGPSQAAAQLEASKAFTKEICDACGAPTAAWARFADAQGAHDYVDAQGAPIVVKADGLAAGKGVVVAETLEQAHDAVDMIFGGAFGASGAEVVIEEFMEGEEASFFILSDGVNCLPMGTAQDHKRVGEGDTGPNTGGMGAYSPAPVLTSDIQAQVMDQMIRPTVAEMARRGTPFQGVIFAGLMIRDGQARLVEYNVRFGDPECQVLMMRLGAQALDLIHACAEGRLNEVSANWADDHALTVVMATEGYPGDYAKGSRIKGLDNLPEDSFNMIFHAGTDMKDGALVASGGRVLAATGRGDTLGQARDRAYALVDGVDWQEGFYRRDIGWRAL</sequence>
<organism evidence="15 16">
    <name type="scientific">Paracoccus denitrificans</name>
    <dbReference type="NCBI Taxonomy" id="266"/>
    <lineage>
        <taxon>Bacteria</taxon>
        <taxon>Pseudomonadati</taxon>
        <taxon>Pseudomonadota</taxon>
        <taxon>Alphaproteobacteria</taxon>
        <taxon>Rhodobacterales</taxon>
        <taxon>Paracoccaceae</taxon>
        <taxon>Paracoccus</taxon>
    </lineage>
</organism>
<protein>
    <recommendedName>
        <fullName evidence="4 12">Phosphoribosylamine--glycine ligase</fullName>
        <ecNumber evidence="4 12">6.3.4.13</ecNumber>
    </recommendedName>
    <alternativeName>
        <fullName evidence="12">GARS</fullName>
    </alternativeName>
    <alternativeName>
        <fullName evidence="10 12">Glycinamide ribonucleotide synthetase</fullName>
    </alternativeName>
    <alternativeName>
        <fullName evidence="11 12">Phosphoribosylglycinamide synthetase</fullName>
    </alternativeName>
</protein>
<dbReference type="InterPro" id="IPR020561">
    <property type="entry name" value="PRibGlycinamid_synth_ATP-grasp"/>
</dbReference>
<evidence type="ECO:0000256" key="7">
    <source>
        <dbReference type="ARBA" id="ARBA00022755"/>
    </source>
</evidence>
<dbReference type="Gene3D" id="3.90.600.10">
    <property type="entry name" value="Phosphoribosylglycinamide synthetase, C-terminal domain"/>
    <property type="match status" value="1"/>
</dbReference>
<dbReference type="Gene3D" id="3.40.50.20">
    <property type="match status" value="1"/>
</dbReference>
<gene>
    <name evidence="12 15" type="primary">purD</name>
    <name evidence="15" type="ORF">DI616_03420</name>
</gene>
<dbReference type="GO" id="GO:0006189">
    <property type="term" value="P:'de novo' IMP biosynthetic process"/>
    <property type="evidence" value="ECO:0007669"/>
    <property type="project" value="UniProtKB-UniRule"/>
</dbReference>
<evidence type="ECO:0000259" key="14">
    <source>
        <dbReference type="PROSITE" id="PS50975"/>
    </source>
</evidence>
<comment type="cofactor">
    <cofactor evidence="1">
        <name>Mn(2+)</name>
        <dbReference type="ChEBI" id="CHEBI:29035"/>
    </cofactor>
</comment>
<reference evidence="15 16" key="1">
    <citation type="journal article" date="2017" name="Nat. Commun.">
        <title>In situ click chemistry generation of cyclooxygenase-2 inhibitors.</title>
        <authorList>
            <person name="Bhardwaj A."/>
            <person name="Kaur J."/>
            <person name="Wuest M."/>
            <person name="Wuest F."/>
        </authorList>
    </citation>
    <scope>NUCLEOTIDE SEQUENCE [LARGE SCALE GENOMIC DNA]</scope>
    <source>
        <strain evidence="15">S2_012_000_R3_94</strain>
    </source>
</reference>
<feature type="domain" description="ATP-grasp" evidence="14">
    <location>
        <begin position="107"/>
        <end position="312"/>
    </location>
</feature>
<dbReference type="PANTHER" id="PTHR43472">
    <property type="entry name" value="PHOSPHORIBOSYLAMINE--GLYCINE LIGASE"/>
    <property type="match status" value="1"/>
</dbReference>
<dbReference type="PANTHER" id="PTHR43472:SF1">
    <property type="entry name" value="PHOSPHORIBOSYLAMINE--GLYCINE LIGASE, CHLOROPLASTIC"/>
    <property type="match status" value="1"/>
</dbReference>
<dbReference type="EMBL" id="VAFL01000002">
    <property type="protein sequence ID" value="TKW68165.1"/>
    <property type="molecule type" value="Genomic_DNA"/>
</dbReference>
<keyword evidence="5 12" id="KW-0436">Ligase</keyword>
<dbReference type="GO" id="GO:0009113">
    <property type="term" value="P:purine nucleobase biosynthetic process"/>
    <property type="evidence" value="ECO:0007669"/>
    <property type="project" value="InterPro"/>
</dbReference>
<dbReference type="InterPro" id="IPR037123">
    <property type="entry name" value="PRibGlycinamide_synth_C_sf"/>
</dbReference>
<dbReference type="GO" id="GO:0046872">
    <property type="term" value="F:metal ion binding"/>
    <property type="evidence" value="ECO:0007669"/>
    <property type="project" value="InterPro"/>
</dbReference>
<comment type="cofactor">
    <cofactor evidence="2">
        <name>Mg(2+)</name>
        <dbReference type="ChEBI" id="CHEBI:18420"/>
    </cofactor>
</comment>
<dbReference type="InterPro" id="IPR013815">
    <property type="entry name" value="ATP_grasp_subdomain_1"/>
</dbReference>
<dbReference type="Gene3D" id="3.30.470.20">
    <property type="entry name" value="ATP-grasp fold, B domain"/>
    <property type="match status" value="1"/>
</dbReference>
<evidence type="ECO:0000256" key="1">
    <source>
        <dbReference type="ARBA" id="ARBA00001936"/>
    </source>
</evidence>
<dbReference type="UniPathway" id="UPA00074">
    <property type="reaction ID" value="UER00125"/>
</dbReference>
<evidence type="ECO:0000256" key="4">
    <source>
        <dbReference type="ARBA" id="ARBA00013255"/>
    </source>
</evidence>
<dbReference type="Gene3D" id="3.30.1490.20">
    <property type="entry name" value="ATP-grasp fold, A domain"/>
    <property type="match status" value="1"/>
</dbReference>
<comment type="catalytic activity">
    <reaction evidence="12">
        <text>5-phospho-beta-D-ribosylamine + glycine + ATP = N(1)-(5-phospho-beta-D-ribosyl)glycinamide + ADP + phosphate + H(+)</text>
        <dbReference type="Rhea" id="RHEA:17453"/>
        <dbReference type="ChEBI" id="CHEBI:15378"/>
        <dbReference type="ChEBI" id="CHEBI:30616"/>
        <dbReference type="ChEBI" id="CHEBI:43474"/>
        <dbReference type="ChEBI" id="CHEBI:57305"/>
        <dbReference type="ChEBI" id="CHEBI:58681"/>
        <dbReference type="ChEBI" id="CHEBI:143788"/>
        <dbReference type="ChEBI" id="CHEBI:456216"/>
        <dbReference type="EC" id="6.3.4.13"/>
    </reaction>
</comment>
<dbReference type="GO" id="GO:0004637">
    <property type="term" value="F:phosphoribosylamine-glycine ligase activity"/>
    <property type="evidence" value="ECO:0007669"/>
    <property type="project" value="UniProtKB-UniRule"/>
</dbReference>
<evidence type="ECO:0000256" key="12">
    <source>
        <dbReference type="HAMAP-Rule" id="MF_00138"/>
    </source>
</evidence>
<evidence type="ECO:0000256" key="8">
    <source>
        <dbReference type="ARBA" id="ARBA00022840"/>
    </source>
</evidence>
<dbReference type="InterPro" id="IPR011054">
    <property type="entry name" value="Rudment_hybrid_motif"/>
</dbReference>
<evidence type="ECO:0000313" key="15">
    <source>
        <dbReference type="EMBL" id="TKW68165.1"/>
    </source>
</evidence>
<evidence type="ECO:0000256" key="11">
    <source>
        <dbReference type="ARBA" id="ARBA00042864"/>
    </source>
</evidence>
<dbReference type="SMART" id="SM01210">
    <property type="entry name" value="GARS_C"/>
    <property type="match status" value="1"/>
</dbReference>
<dbReference type="EC" id="6.3.4.13" evidence="4 12"/>
<dbReference type="SUPFAM" id="SSF56059">
    <property type="entry name" value="Glutathione synthetase ATP-binding domain-like"/>
    <property type="match status" value="1"/>
</dbReference>
<dbReference type="Pfam" id="PF02843">
    <property type="entry name" value="GARS_C"/>
    <property type="match status" value="1"/>
</dbReference>
<dbReference type="Pfam" id="PF01071">
    <property type="entry name" value="GARS_A"/>
    <property type="match status" value="1"/>
</dbReference>
<dbReference type="InterPro" id="IPR020560">
    <property type="entry name" value="PRibGlycinamide_synth_C-dom"/>
</dbReference>
<dbReference type="AlphaFoldDB" id="A0A533IBD2"/>
<dbReference type="PROSITE" id="PS50975">
    <property type="entry name" value="ATP_GRASP"/>
    <property type="match status" value="1"/>
</dbReference>
<dbReference type="SUPFAM" id="SSF51246">
    <property type="entry name" value="Rudiment single hybrid motif"/>
    <property type="match status" value="1"/>
</dbReference>
<evidence type="ECO:0000256" key="13">
    <source>
        <dbReference type="PROSITE-ProRule" id="PRU00409"/>
    </source>
</evidence>
<dbReference type="InterPro" id="IPR020562">
    <property type="entry name" value="PRibGlycinamide_synth_N"/>
</dbReference>
<evidence type="ECO:0000256" key="6">
    <source>
        <dbReference type="ARBA" id="ARBA00022741"/>
    </source>
</evidence>
<dbReference type="SUPFAM" id="SSF52440">
    <property type="entry name" value="PreATP-grasp domain"/>
    <property type="match status" value="1"/>
</dbReference>
<dbReference type="PROSITE" id="PS00184">
    <property type="entry name" value="GARS"/>
    <property type="match status" value="1"/>
</dbReference>
<keyword evidence="6 13" id="KW-0547">Nucleotide-binding</keyword>
<comment type="similarity">
    <text evidence="9 12">Belongs to the GARS family.</text>
</comment>
<proteinExistence type="inferred from homology"/>
<comment type="caution">
    <text evidence="15">The sequence shown here is derived from an EMBL/GenBank/DDBJ whole genome shotgun (WGS) entry which is preliminary data.</text>
</comment>
<evidence type="ECO:0000256" key="9">
    <source>
        <dbReference type="ARBA" id="ARBA00038345"/>
    </source>
</evidence>
<dbReference type="InterPro" id="IPR011761">
    <property type="entry name" value="ATP-grasp"/>
</dbReference>
<evidence type="ECO:0000256" key="10">
    <source>
        <dbReference type="ARBA" id="ARBA00042242"/>
    </source>
</evidence>
<dbReference type="FunFam" id="3.90.600.10:FF:000001">
    <property type="entry name" value="Trifunctional purine biosynthetic protein adenosine-3"/>
    <property type="match status" value="1"/>
</dbReference>
<dbReference type="InterPro" id="IPR000115">
    <property type="entry name" value="PRibGlycinamide_synth"/>
</dbReference>
<dbReference type="Pfam" id="PF02844">
    <property type="entry name" value="GARS_N"/>
    <property type="match status" value="1"/>
</dbReference>
<dbReference type="SMART" id="SM01209">
    <property type="entry name" value="GARS_A"/>
    <property type="match status" value="1"/>
</dbReference>
<evidence type="ECO:0000256" key="2">
    <source>
        <dbReference type="ARBA" id="ARBA00001946"/>
    </source>
</evidence>
<keyword evidence="8 13" id="KW-0067">ATP-binding</keyword>
<comment type="pathway">
    <text evidence="3 12">Purine metabolism; IMP biosynthesis via de novo pathway; N(1)-(5-phospho-D-ribosyl)glycinamide from 5-phospho-alpha-D-ribose 1-diphosphate: step 2/2.</text>
</comment>
<dbReference type="HAMAP" id="MF_00138">
    <property type="entry name" value="GARS"/>
    <property type="match status" value="1"/>
</dbReference>
<dbReference type="Proteomes" id="UP000315344">
    <property type="component" value="Unassembled WGS sequence"/>
</dbReference>
<dbReference type="InterPro" id="IPR016185">
    <property type="entry name" value="PreATP-grasp_dom_sf"/>
</dbReference>
<name>A0A533IBD2_PARDE</name>
<dbReference type="GO" id="GO:0005524">
    <property type="term" value="F:ATP binding"/>
    <property type="evidence" value="ECO:0007669"/>
    <property type="project" value="UniProtKB-UniRule"/>
</dbReference>
<accession>A0A533IBD2</accession>
<evidence type="ECO:0000313" key="16">
    <source>
        <dbReference type="Proteomes" id="UP000315344"/>
    </source>
</evidence>